<evidence type="ECO:0000256" key="1">
    <source>
        <dbReference type="SAM" id="Phobius"/>
    </source>
</evidence>
<reference evidence="2 3" key="1">
    <citation type="submission" date="2013-06" db="EMBL/GenBank/DDBJ databases">
        <authorList>
            <person name="Weinstock G."/>
            <person name="Sodergren E."/>
            <person name="Lobos E.A."/>
            <person name="Fulton L."/>
            <person name="Fulton R."/>
            <person name="Courtney L."/>
            <person name="Fronick C."/>
            <person name="O'Laughlin M."/>
            <person name="Godfrey J."/>
            <person name="Wilson R.M."/>
            <person name="Miner T."/>
            <person name="Farmer C."/>
            <person name="Delehaunty K."/>
            <person name="Cordes M."/>
            <person name="Minx P."/>
            <person name="Tomlinson C."/>
            <person name="Chen J."/>
            <person name="Wollam A."/>
            <person name="Pepin K.H."/>
            <person name="Bhonagiri V."/>
            <person name="Zhang X."/>
            <person name="Warren W."/>
            <person name="Mitreva M."/>
            <person name="Mardis E.R."/>
            <person name="Wilson R.K."/>
        </authorList>
    </citation>
    <scope>NUCLEOTIDE SEQUENCE [LARGE SCALE GENOMIC DNA]</scope>
    <source>
        <strain evidence="2 3">W1703</strain>
    </source>
</reference>
<organism evidence="2 3">
    <name type="scientific">Streptococcus sobrinus W1703</name>
    <dbReference type="NCBI Taxonomy" id="1227275"/>
    <lineage>
        <taxon>Bacteria</taxon>
        <taxon>Bacillati</taxon>
        <taxon>Bacillota</taxon>
        <taxon>Bacilli</taxon>
        <taxon>Lactobacillales</taxon>
        <taxon>Streptococcaceae</taxon>
        <taxon>Streptococcus</taxon>
    </lineage>
</organism>
<feature type="transmembrane region" description="Helical" evidence="1">
    <location>
        <begin position="88"/>
        <end position="106"/>
    </location>
</feature>
<dbReference type="OrthoDB" id="2233940at2"/>
<accession>U2IVS7</accession>
<dbReference type="HOGENOM" id="CLU_2189706_0_0_9"/>
<dbReference type="EMBL" id="AWVA01000024">
    <property type="protein sequence ID" value="ERJ78031.1"/>
    <property type="molecule type" value="Genomic_DNA"/>
</dbReference>
<dbReference type="AlphaFoldDB" id="U2IVS7"/>
<dbReference type="RefSeq" id="WP_021673634.1">
    <property type="nucleotide sequence ID" value="NZ_KI259694.1"/>
</dbReference>
<feature type="transmembrane region" description="Helical" evidence="1">
    <location>
        <begin position="61"/>
        <end position="81"/>
    </location>
</feature>
<evidence type="ECO:0000313" key="3">
    <source>
        <dbReference type="Proteomes" id="UP000016617"/>
    </source>
</evidence>
<dbReference type="Proteomes" id="UP000016617">
    <property type="component" value="Unassembled WGS sequence"/>
</dbReference>
<keyword evidence="1" id="KW-1133">Transmembrane helix</keyword>
<keyword evidence="1" id="KW-0472">Membrane</keyword>
<name>U2IVS7_9STRE</name>
<sequence length="108" mass="11876">VALILAIYCYKNLSYAKKFHGDLPAFANDGAWLSKILLSFILGGTTFAGACYLYAGSLAVGLFWSRLSSLVLLAICIWQAFKYGKSHLPARICPIFGVFLLLLTIFHP</sequence>
<protein>
    <submittedName>
        <fullName evidence="2">Uncharacterized protein</fullName>
    </submittedName>
</protein>
<keyword evidence="1" id="KW-0812">Transmembrane</keyword>
<feature type="non-terminal residue" evidence="2">
    <location>
        <position position="1"/>
    </location>
</feature>
<proteinExistence type="predicted"/>
<evidence type="ECO:0000313" key="2">
    <source>
        <dbReference type="EMBL" id="ERJ78031.1"/>
    </source>
</evidence>
<feature type="transmembrane region" description="Helical" evidence="1">
    <location>
        <begin position="36"/>
        <end position="55"/>
    </location>
</feature>
<comment type="caution">
    <text evidence="2">The sequence shown here is derived from an EMBL/GenBank/DDBJ whole genome shotgun (WGS) entry which is preliminary data.</text>
</comment>
<gene>
    <name evidence="2" type="ORF">HMPREF1557_00462</name>
</gene>